<feature type="domain" description="Ribosomal RNA small subunit methyltransferase E methyltransferase" evidence="11">
    <location>
        <begin position="288"/>
        <end position="340"/>
    </location>
</feature>
<name>A0AAD7XU42_9STRA</name>
<evidence type="ECO:0000256" key="10">
    <source>
        <dbReference type="ARBA" id="ARBA00047944"/>
    </source>
</evidence>
<dbReference type="GO" id="GO:0070475">
    <property type="term" value="P:rRNA base methylation"/>
    <property type="evidence" value="ECO:0007669"/>
    <property type="project" value="TreeGrafter"/>
</dbReference>
<comment type="subcellular location">
    <subcellularLocation>
        <location evidence="1">Cytoplasm</location>
    </subcellularLocation>
</comment>
<dbReference type="Pfam" id="PF04452">
    <property type="entry name" value="Methyltrans_RNA"/>
    <property type="match status" value="1"/>
</dbReference>
<evidence type="ECO:0000256" key="5">
    <source>
        <dbReference type="ARBA" id="ARBA00022552"/>
    </source>
</evidence>
<evidence type="ECO:0000256" key="1">
    <source>
        <dbReference type="ARBA" id="ARBA00004496"/>
    </source>
</evidence>
<comment type="caution">
    <text evidence="12">The sequence shown here is derived from an EMBL/GenBank/DDBJ whole genome shotgun (WGS) entry which is preliminary data.</text>
</comment>
<keyword evidence="8" id="KW-0949">S-adenosyl-L-methionine</keyword>
<dbReference type="EC" id="2.1.1.193" evidence="3"/>
<evidence type="ECO:0000256" key="2">
    <source>
        <dbReference type="ARBA" id="ARBA00005528"/>
    </source>
</evidence>
<evidence type="ECO:0000256" key="7">
    <source>
        <dbReference type="ARBA" id="ARBA00022679"/>
    </source>
</evidence>
<keyword evidence="13" id="KW-1185">Reference proteome</keyword>
<dbReference type="PANTHER" id="PTHR30027">
    <property type="entry name" value="RIBOSOMAL RNA SMALL SUBUNIT METHYLTRANSFERASE E"/>
    <property type="match status" value="1"/>
</dbReference>
<comment type="similarity">
    <text evidence="2">Belongs to the RNA methyltransferase RsmE family.</text>
</comment>
<evidence type="ECO:0000313" key="13">
    <source>
        <dbReference type="Proteomes" id="UP001230188"/>
    </source>
</evidence>
<keyword evidence="5" id="KW-0698">rRNA processing</keyword>
<keyword evidence="4" id="KW-0963">Cytoplasm</keyword>
<dbReference type="InterPro" id="IPR029028">
    <property type="entry name" value="Alpha/beta_knot_MTases"/>
</dbReference>
<sequence length="352" mass="38972">MWWMWLLVPMSFSPRRRRLRPLGIRHLNRLMLERAELACDNETHLVLPRDDRRAQHVREHIWRRQTPPTPTLRVGVVDGGSVDCGARLAADGGLVLETNATIRAALDVAAPRPRIDVLLGLPAPLRLKRLLPTVSSLGVDALWLVGTTRVERAFFGSSLLRDIRCLTKRDASSGIEPREAPPGTPIRDLLVEGAEQSGFTAIPKLALVSSLSTALDAIDRRAQGQRVLRCAAHPDRGDSFRAKDDQTGEVRSLALRDTHSGPQLVQIPRSRPVSDLFPHHAAASEKDQDLRVTLAVGAERGWEEPDELLLLQQHGFHFLTLGPRTLRTDVALVALLALLQDRLDNKTPAAES</sequence>
<dbReference type="PANTHER" id="PTHR30027:SF3">
    <property type="entry name" value="16S RRNA (URACIL(1498)-N(3))-METHYLTRANSFERASE"/>
    <property type="match status" value="1"/>
</dbReference>
<reference evidence="12" key="1">
    <citation type="submission" date="2023-01" db="EMBL/GenBank/DDBJ databases">
        <title>Metagenome sequencing of chrysophaentin producing Chrysophaeum taylorii.</title>
        <authorList>
            <person name="Davison J."/>
            <person name="Bewley C."/>
        </authorList>
    </citation>
    <scope>NUCLEOTIDE SEQUENCE</scope>
    <source>
        <strain evidence="12">NIES-1699</strain>
    </source>
</reference>
<evidence type="ECO:0000256" key="9">
    <source>
        <dbReference type="ARBA" id="ARBA00025699"/>
    </source>
</evidence>
<dbReference type="Gene3D" id="3.40.1280.10">
    <property type="match status" value="1"/>
</dbReference>
<comment type="function">
    <text evidence="9">Specifically methylates the N3 position of the uracil ring of uridine 1498 (m3U1498) in 16S rRNA. Acts on the fully assembled 30S ribosomal subunit.</text>
</comment>
<evidence type="ECO:0000256" key="6">
    <source>
        <dbReference type="ARBA" id="ARBA00022603"/>
    </source>
</evidence>
<dbReference type="GO" id="GO:0070042">
    <property type="term" value="F:rRNA (uridine-N3-)-methyltransferase activity"/>
    <property type="evidence" value="ECO:0007669"/>
    <property type="project" value="TreeGrafter"/>
</dbReference>
<protein>
    <recommendedName>
        <fullName evidence="3">16S rRNA (uracil(1498)-N(3))-methyltransferase</fullName>
        <ecNumber evidence="3">2.1.1.193</ecNumber>
    </recommendedName>
</protein>
<dbReference type="EMBL" id="JAQMWT010000029">
    <property type="protein sequence ID" value="KAJ8613367.1"/>
    <property type="molecule type" value="Genomic_DNA"/>
</dbReference>
<evidence type="ECO:0000256" key="8">
    <source>
        <dbReference type="ARBA" id="ARBA00022691"/>
    </source>
</evidence>
<dbReference type="InterPro" id="IPR006700">
    <property type="entry name" value="RsmE"/>
</dbReference>
<dbReference type="SUPFAM" id="SSF75217">
    <property type="entry name" value="alpha/beta knot"/>
    <property type="match status" value="1"/>
</dbReference>
<evidence type="ECO:0000313" key="12">
    <source>
        <dbReference type="EMBL" id="KAJ8613367.1"/>
    </source>
</evidence>
<comment type="catalytic activity">
    <reaction evidence="10">
        <text>uridine(1498) in 16S rRNA + S-adenosyl-L-methionine = N(3)-methyluridine(1498) in 16S rRNA + S-adenosyl-L-homocysteine + H(+)</text>
        <dbReference type="Rhea" id="RHEA:42920"/>
        <dbReference type="Rhea" id="RHEA-COMP:10283"/>
        <dbReference type="Rhea" id="RHEA-COMP:10284"/>
        <dbReference type="ChEBI" id="CHEBI:15378"/>
        <dbReference type="ChEBI" id="CHEBI:57856"/>
        <dbReference type="ChEBI" id="CHEBI:59789"/>
        <dbReference type="ChEBI" id="CHEBI:65315"/>
        <dbReference type="ChEBI" id="CHEBI:74502"/>
        <dbReference type="EC" id="2.1.1.193"/>
    </reaction>
</comment>
<dbReference type="InterPro" id="IPR046886">
    <property type="entry name" value="RsmE_MTase_dom"/>
</dbReference>
<keyword evidence="6" id="KW-0489">Methyltransferase</keyword>
<dbReference type="AlphaFoldDB" id="A0AAD7XU42"/>
<accession>A0AAD7XU42</accession>
<evidence type="ECO:0000256" key="4">
    <source>
        <dbReference type="ARBA" id="ARBA00022490"/>
    </source>
</evidence>
<gene>
    <name evidence="12" type="ORF">CTAYLR_002278</name>
</gene>
<organism evidence="12 13">
    <name type="scientific">Chrysophaeum taylorii</name>
    <dbReference type="NCBI Taxonomy" id="2483200"/>
    <lineage>
        <taxon>Eukaryota</taxon>
        <taxon>Sar</taxon>
        <taxon>Stramenopiles</taxon>
        <taxon>Ochrophyta</taxon>
        <taxon>Pelagophyceae</taxon>
        <taxon>Pelagomonadales</taxon>
        <taxon>Pelagomonadaceae</taxon>
        <taxon>Chrysophaeum</taxon>
    </lineage>
</organism>
<dbReference type="Proteomes" id="UP001230188">
    <property type="component" value="Unassembled WGS sequence"/>
</dbReference>
<dbReference type="GO" id="GO:0005737">
    <property type="term" value="C:cytoplasm"/>
    <property type="evidence" value="ECO:0007669"/>
    <property type="project" value="UniProtKB-SubCell"/>
</dbReference>
<evidence type="ECO:0000256" key="3">
    <source>
        <dbReference type="ARBA" id="ARBA00012328"/>
    </source>
</evidence>
<keyword evidence="7" id="KW-0808">Transferase</keyword>
<evidence type="ECO:0000259" key="11">
    <source>
        <dbReference type="Pfam" id="PF04452"/>
    </source>
</evidence>
<proteinExistence type="inferred from homology"/>
<dbReference type="InterPro" id="IPR029026">
    <property type="entry name" value="tRNA_m1G_MTases_N"/>
</dbReference>